<dbReference type="PANTHER" id="PTHR40094">
    <property type="entry name" value="ALPHA-2-MACROGLOBULIN HOMOLOG"/>
    <property type="match status" value="1"/>
</dbReference>
<dbReference type="InterPro" id="IPR002890">
    <property type="entry name" value="MG2"/>
</dbReference>
<evidence type="ECO:0000259" key="2">
    <source>
        <dbReference type="Pfam" id="PF11974"/>
    </source>
</evidence>
<evidence type="ECO:0008006" key="4">
    <source>
        <dbReference type="Google" id="ProtNLM"/>
    </source>
</evidence>
<feature type="non-terminal residue" evidence="3">
    <location>
        <position position="248"/>
    </location>
</feature>
<evidence type="ECO:0000313" key="3">
    <source>
        <dbReference type="EMBL" id="SVE13958.1"/>
    </source>
</evidence>
<organism evidence="3">
    <name type="scientific">marine metagenome</name>
    <dbReference type="NCBI Taxonomy" id="408172"/>
    <lineage>
        <taxon>unclassified sequences</taxon>
        <taxon>metagenomes</taxon>
        <taxon>ecological metagenomes</taxon>
    </lineage>
</organism>
<dbReference type="EMBL" id="UINC01196793">
    <property type="protein sequence ID" value="SVE13958.1"/>
    <property type="molecule type" value="Genomic_DNA"/>
</dbReference>
<dbReference type="Pfam" id="PF11974">
    <property type="entry name" value="bMG3"/>
    <property type="match status" value="1"/>
</dbReference>
<protein>
    <recommendedName>
        <fullName evidence="4">Macroglobulin domain-containing protein</fullName>
    </recommendedName>
</protein>
<name>A0A383B3I3_9ZZZZ</name>
<gene>
    <name evidence="3" type="ORF">METZ01_LOCUS466812</name>
</gene>
<dbReference type="AlphaFoldDB" id="A0A383B3I3"/>
<dbReference type="Pfam" id="PF01835">
    <property type="entry name" value="MG2"/>
    <property type="match status" value="1"/>
</dbReference>
<dbReference type="InterPro" id="IPR051802">
    <property type="entry name" value="YfhM-like"/>
</dbReference>
<proteinExistence type="predicted"/>
<dbReference type="PANTHER" id="PTHR40094:SF1">
    <property type="entry name" value="UBIQUITIN DOMAIN-CONTAINING PROTEIN"/>
    <property type="match status" value="1"/>
</dbReference>
<feature type="domain" description="Macroglobulin" evidence="1">
    <location>
        <begin position="140"/>
        <end position="230"/>
    </location>
</feature>
<dbReference type="Gene3D" id="2.60.40.1930">
    <property type="match status" value="1"/>
</dbReference>
<accession>A0A383B3I3</accession>
<dbReference type="InterPro" id="IPR021868">
    <property type="entry name" value="Alpha_2_Macroglob_MG3"/>
</dbReference>
<dbReference type="GO" id="GO:0004866">
    <property type="term" value="F:endopeptidase inhibitor activity"/>
    <property type="evidence" value="ECO:0007669"/>
    <property type="project" value="InterPro"/>
</dbReference>
<sequence>TLLRLSDWIDKPLGLYSIQAEAENRRWTDDDAVVAVTDLAITTKAYPAGVLTWITSLSEGKPVADVEVSVLSTKNQILAAGKTDERGLVELEAPADHPAGEPWVVLASKGDDLSFRRLDQRKWDLPTVNKDGREPPSGLDGFLYAARGVRRPGDVVRLTGILRDDSGEAPAKNIPFEIRIYRPDGKLAKTMPINLSEGGIFHASYATPEEAWTGTWRFALFLPGSETSIAETTTGVEAFVPVRLEVKG</sequence>
<feature type="domain" description="Alpha-2-macroglobulin MG3" evidence="2">
    <location>
        <begin position="36"/>
        <end position="133"/>
    </location>
</feature>
<evidence type="ECO:0000259" key="1">
    <source>
        <dbReference type="Pfam" id="PF01835"/>
    </source>
</evidence>
<reference evidence="3" key="1">
    <citation type="submission" date="2018-05" db="EMBL/GenBank/DDBJ databases">
        <authorList>
            <person name="Lanie J.A."/>
            <person name="Ng W.-L."/>
            <person name="Kazmierczak K.M."/>
            <person name="Andrzejewski T.M."/>
            <person name="Davidsen T.M."/>
            <person name="Wayne K.J."/>
            <person name="Tettelin H."/>
            <person name="Glass J.I."/>
            <person name="Rusch D."/>
            <person name="Podicherti R."/>
            <person name="Tsui H.-C.T."/>
            <person name="Winkler M.E."/>
        </authorList>
    </citation>
    <scope>NUCLEOTIDE SEQUENCE</scope>
</reference>
<feature type="non-terminal residue" evidence="3">
    <location>
        <position position="1"/>
    </location>
</feature>